<accession>A0A4Q4MPG4</accession>
<organism evidence="1 2">
    <name type="scientific">Alternaria alternata</name>
    <name type="common">Alternaria rot fungus</name>
    <name type="synonym">Torula alternata</name>
    <dbReference type="NCBI Taxonomy" id="5599"/>
    <lineage>
        <taxon>Eukaryota</taxon>
        <taxon>Fungi</taxon>
        <taxon>Dikarya</taxon>
        <taxon>Ascomycota</taxon>
        <taxon>Pezizomycotina</taxon>
        <taxon>Dothideomycetes</taxon>
        <taxon>Pleosporomycetidae</taxon>
        <taxon>Pleosporales</taxon>
        <taxon>Pleosporineae</taxon>
        <taxon>Pleosporaceae</taxon>
        <taxon>Alternaria</taxon>
        <taxon>Alternaria sect. Alternaria</taxon>
        <taxon>Alternaria alternata complex</taxon>
    </lineage>
</organism>
<evidence type="ECO:0000313" key="2">
    <source>
        <dbReference type="Proteomes" id="UP000291422"/>
    </source>
</evidence>
<dbReference type="Proteomes" id="UP000291422">
    <property type="component" value="Unassembled WGS sequence"/>
</dbReference>
<dbReference type="AlphaFoldDB" id="A0A4Q4MPG4"/>
<dbReference type="EMBL" id="PDXD01000189">
    <property type="protein sequence ID" value="RYN56078.1"/>
    <property type="molecule type" value="Genomic_DNA"/>
</dbReference>
<comment type="caution">
    <text evidence="1">The sequence shown here is derived from an EMBL/GenBank/DDBJ whole genome shotgun (WGS) entry which is preliminary data.</text>
</comment>
<protein>
    <submittedName>
        <fullName evidence="1">Uncharacterized protein</fullName>
    </submittedName>
</protein>
<evidence type="ECO:0000313" key="1">
    <source>
        <dbReference type="EMBL" id="RYN56078.1"/>
    </source>
</evidence>
<sequence>MLDWFLDPELRLAIEKVGFSEEDLYNDGSADVEWVVLAKIRDFLQLFENTATVEHVLLSMEFLPQHFGDAKTTANKNNNLIMATYTETSWAKFNHYYNLTDQSPIQIAAVTLNQSRNSNTLQTYGLWGG</sequence>
<proteinExistence type="predicted"/>
<name>A0A4Q4MPG4_ALTAL</name>
<gene>
    <name evidence="1" type="ORF">AA0117_g13274</name>
</gene>
<reference evidence="2" key="1">
    <citation type="journal article" date="2019" name="bioRxiv">
        <title>Genomics, evolutionary history and diagnostics of the Alternaria alternata species group including apple and Asian pear pathotypes.</title>
        <authorList>
            <person name="Armitage A.D."/>
            <person name="Cockerton H.M."/>
            <person name="Sreenivasaprasad S."/>
            <person name="Woodhall J.W."/>
            <person name="Lane C.R."/>
            <person name="Harrison R.J."/>
            <person name="Clarkson J.P."/>
        </authorList>
    </citation>
    <scope>NUCLEOTIDE SEQUENCE [LARGE SCALE GENOMIC DNA]</scope>
    <source>
        <strain evidence="2">FERA 1177</strain>
    </source>
</reference>